<feature type="transmembrane region" description="Helical" evidence="5">
    <location>
        <begin position="20"/>
        <end position="40"/>
    </location>
</feature>
<evidence type="ECO:0000256" key="5">
    <source>
        <dbReference type="SAM" id="Phobius"/>
    </source>
</evidence>
<dbReference type="Proteomes" id="UP001229955">
    <property type="component" value="Chromosome"/>
</dbReference>
<evidence type="ECO:0000256" key="1">
    <source>
        <dbReference type="ARBA" id="ARBA00004127"/>
    </source>
</evidence>
<evidence type="ECO:0000256" key="3">
    <source>
        <dbReference type="ARBA" id="ARBA00022989"/>
    </source>
</evidence>
<dbReference type="Gene3D" id="1.20.120.1630">
    <property type="match status" value="1"/>
</dbReference>
<feature type="transmembrane region" description="Helical" evidence="5">
    <location>
        <begin position="119"/>
        <end position="138"/>
    </location>
</feature>
<dbReference type="EMBL" id="CP130612">
    <property type="protein sequence ID" value="WKW12973.1"/>
    <property type="molecule type" value="Genomic_DNA"/>
</dbReference>
<dbReference type="AlphaFoldDB" id="A0AA49Q5B8"/>
<evidence type="ECO:0000313" key="7">
    <source>
        <dbReference type="EMBL" id="WKW15880.1"/>
    </source>
</evidence>
<dbReference type="EMBL" id="CP130613">
    <property type="protein sequence ID" value="WKW15880.1"/>
    <property type="molecule type" value="Genomic_DNA"/>
</dbReference>
<organism evidence="6">
    <name type="scientific">Pseudogemmatithrix spongiicola</name>
    <dbReference type="NCBI Taxonomy" id="3062599"/>
    <lineage>
        <taxon>Bacteria</taxon>
        <taxon>Pseudomonadati</taxon>
        <taxon>Gemmatimonadota</taxon>
        <taxon>Gemmatimonadia</taxon>
        <taxon>Gemmatimonadales</taxon>
        <taxon>Gemmatimonadaceae</taxon>
        <taxon>Pseudogemmatithrix</taxon>
    </lineage>
</organism>
<sequence length="163" mass="18517">MSEPATPSLIELPPDHPDLPIKPPFIFVWAMLIGLVVDWIKPMPARPDRWGGLGMIFVGLALALIAWAWFALKRHRTDVRPWKPTTAIVSDGPYALTRNPIYLGFALFQVGIGLWSDKLAVLLMTVPAIAATNSWVIAREESYLFRKFGAEYERYLTQARRWL</sequence>
<dbReference type="InterPro" id="IPR007318">
    <property type="entry name" value="Phopholipid_MeTrfase"/>
</dbReference>
<keyword evidence="8" id="KW-1185">Reference proteome</keyword>
<gene>
    <name evidence="6" type="ORF">Strain138_002284</name>
    <name evidence="7" type="ORF">Strain318_002283</name>
</gene>
<accession>A0AA49Q5B8</accession>
<protein>
    <submittedName>
        <fullName evidence="6">Isoprenylcysteine carboxylmethyltransferase family protein</fullName>
    </submittedName>
</protein>
<dbReference type="GO" id="GO:0012505">
    <property type="term" value="C:endomembrane system"/>
    <property type="evidence" value="ECO:0007669"/>
    <property type="project" value="UniProtKB-SubCell"/>
</dbReference>
<keyword evidence="2 5" id="KW-0812">Transmembrane</keyword>
<evidence type="ECO:0000256" key="4">
    <source>
        <dbReference type="ARBA" id="ARBA00023136"/>
    </source>
</evidence>
<proteinExistence type="predicted"/>
<keyword evidence="4 5" id="KW-0472">Membrane</keyword>
<reference evidence="6" key="1">
    <citation type="submission" date="2023-07" db="EMBL/GenBank/DDBJ databases">
        <authorList>
            <person name="Haufschild T."/>
            <person name="Kallscheuer N."/>
            <person name="Hammer J."/>
            <person name="Kohn T."/>
            <person name="Kabuu M."/>
            <person name="Jogler M."/>
            <person name="Wohfarth N."/>
            <person name="Heuer A."/>
            <person name="Rohde M."/>
            <person name="van Teeseling M.C.F."/>
            <person name="Jogler C."/>
        </authorList>
    </citation>
    <scope>NUCLEOTIDE SEQUENCE</scope>
    <source>
        <strain evidence="6">Strain 138</strain>
        <strain evidence="7">Strain 318</strain>
    </source>
</reference>
<keyword evidence="3 5" id="KW-1133">Transmembrane helix</keyword>
<evidence type="ECO:0000256" key="2">
    <source>
        <dbReference type="ARBA" id="ARBA00022692"/>
    </source>
</evidence>
<feature type="transmembrane region" description="Helical" evidence="5">
    <location>
        <begin position="52"/>
        <end position="72"/>
    </location>
</feature>
<dbReference type="Pfam" id="PF04191">
    <property type="entry name" value="PEMT"/>
    <property type="match status" value="1"/>
</dbReference>
<name>A0AA49Q5B8_9BACT</name>
<comment type="subcellular location">
    <subcellularLocation>
        <location evidence="1">Endomembrane system</location>
        <topology evidence="1">Multi-pass membrane protein</topology>
    </subcellularLocation>
</comment>
<evidence type="ECO:0000313" key="8">
    <source>
        <dbReference type="Proteomes" id="UP001229955"/>
    </source>
</evidence>
<accession>A0AA49K102</accession>
<evidence type="ECO:0000313" key="6">
    <source>
        <dbReference type="EMBL" id="WKW12973.1"/>
    </source>
</evidence>
<dbReference type="KEGG" id="pspc:Strain318_002283"/>
<dbReference type="RefSeq" id="WP_367885840.1">
    <property type="nucleotide sequence ID" value="NZ_CP130612.1"/>
</dbReference>